<gene>
    <name evidence="9" type="ORF">OCTVUL_1B029488</name>
</gene>
<dbReference type="Pfam" id="PF15390">
    <property type="entry name" value="WDCP"/>
    <property type="match status" value="2"/>
</dbReference>
<evidence type="ECO:0000313" key="10">
    <source>
        <dbReference type="Proteomes" id="UP001162480"/>
    </source>
</evidence>
<feature type="domain" description="URB1 C-terminal" evidence="8">
    <location>
        <begin position="1292"/>
        <end position="1480"/>
    </location>
</feature>
<evidence type="ECO:0000256" key="1">
    <source>
        <dbReference type="ARBA" id="ARBA00015683"/>
    </source>
</evidence>
<feature type="compositionally biased region" description="Basic and acidic residues" evidence="6">
    <location>
        <begin position="1570"/>
        <end position="1605"/>
    </location>
</feature>
<dbReference type="InterPro" id="IPR021714">
    <property type="entry name" value="URB1_N"/>
</dbReference>
<dbReference type="InterPro" id="IPR015943">
    <property type="entry name" value="WD40/YVTN_repeat-like_dom_sf"/>
</dbReference>
<dbReference type="InterPro" id="IPR036322">
    <property type="entry name" value="WD40_repeat_dom_sf"/>
</dbReference>
<feature type="region of interest" description="Disordered" evidence="6">
    <location>
        <begin position="1569"/>
        <end position="1608"/>
    </location>
</feature>
<reference evidence="9" key="1">
    <citation type="submission" date="2023-08" db="EMBL/GenBank/DDBJ databases">
        <authorList>
            <person name="Alioto T."/>
            <person name="Alioto T."/>
            <person name="Gomez Garrido J."/>
        </authorList>
    </citation>
    <scope>NUCLEOTIDE SEQUENCE</scope>
</reference>
<dbReference type="GO" id="GO:0005730">
    <property type="term" value="C:nucleolus"/>
    <property type="evidence" value="ECO:0007669"/>
    <property type="project" value="TreeGrafter"/>
</dbReference>
<protein>
    <recommendedName>
        <fullName evidence="1">WD repeat and coiled-coil-containing protein</fullName>
    </recommendedName>
</protein>
<name>A0AA36APJ3_OCTVU</name>
<evidence type="ECO:0000259" key="7">
    <source>
        <dbReference type="Pfam" id="PF11707"/>
    </source>
</evidence>
<dbReference type="EMBL" id="OX597816">
    <property type="protein sequence ID" value="CAI9719769.1"/>
    <property type="molecule type" value="Genomic_DNA"/>
</dbReference>
<evidence type="ECO:0000256" key="2">
    <source>
        <dbReference type="ARBA" id="ARBA00022574"/>
    </source>
</evidence>
<dbReference type="Proteomes" id="UP001162480">
    <property type="component" value="Chromosome 3"/>
</dbReference>
<evidence type="ECO:0000256" key="3">
    <source>
        <dbReference type="ARBA" id="ARBA00022737"/>
    </source>
</evidence>
<keyword evidence="4 5" id="KW-0175">Coiled coil</keyword>
<dbReference type="InterPro" id="IPR039844">
    <property type="entry name" value="URB1"/>
</dbReference>
<feature type="coiled-coil region" evidence="5">
    <location>
        <begin position="2414"/>
        <end position="2448"/>
    </location>
</feature>
<dbReference type="SUPFAM" id="SSF50978">
    <property type="entry name" value="WD40 repeat-like"/>
    <property type="match status" value="1"/>
</dbReference>
<evidence type="ECO:0000313" key="9">
    <source>
        <dbReference type="EMBL" id="CAI9719769.1"/>
    </source>
</evidence>
<evidence type="ECO:0000256" key="4">
    <source>
        <dbReference type="ARBA" id="ARBA00023054"/>
    </source>
</evidence>
<feature type="compositionally biased region" description="Low complexity" evidence="6">
    <location>
        <begin position="2381"/>
        <end position="2397"/>
    </location>
</feature>
<evidence type="ECO:0000259" key="8">
    <source>
        <dbReference type="Pfam" id="PF16201"/>
    </source>
</evidence>
<feature type="compositionally biased region" description="Basic and acidic residues" evidence="6">
    <location>
        <begin position="2253"/>
        <end position="2264"/>
    </location>
</feature>
<keyword evidence="3" id="KW-0677">Repeat</keyword>
<dbReference type="Gene3D" id="2.130.10.10">
    <property type="entry name" value="YVTN repeat-like/Quinoprotein amine dehydrogenase"/>
    <property type="match status" value="1"/>
</dbReference>
<keyword evidence="2" id="KW-0853">WD repeat</keyword>
<feature type="domain" description="URB1 N-terminal" evidence="7">
    <location>
        <begin position="1"/>
        <end position="162"/>
    </location>
</feature>
<keyword evidence="10" id="KW-1185">Reference proteome</keyword>
<proteinExistence type="predicted"/>
<sequence>MFEEMAVDKASSLKIFLPLVLEKIVKNDVIGKGPKVKIFKFHELTGLVTLYNWIGPEHWKKVVLQRVKVKKCDSPEELDIVRKCTHELLLELLTSPRNGIIFFNKSFRLSCNRTLQHILEKLLKKPFLQDPLMTELIWKAFQVCPEQIQPFFQKMQKCFNFKDTTNFLLVIEFFKKVLECQPDILTPLKTFKKLPLEKLAEMVFSILIPPSFIIKEIECNLKNRELHIRHVCLDYIFTLLKKLSNISNYCTSGTFLANTTVYSKADIEEFHSLFRAEMKKLLPSTATIYQCWIKMDQPKPTETDTKENYSDKVDPLEHVALSMQIFCLYQSLMPSSLSDATFGEIIIRMQKLFNLWKEDKETTEEDNSGNSYSVSDERNLKIHLQTKIKLYFFKIFADIGLRWTKINDLKQAHIYIILDLLVTIRDPQLLIINKSLVCQLLYETGFFAGLENEILIWLDWLVHFSAGQEGDTLLQFMSNLFMVYISNPYTYIDQVINVIAKAPKLGTEVSENDKLSTSDLDAVLENFNEAELNEAESETVVADSIRLPFSPLIIIASDLTKEIPASKNSALKNFLRFVLLDLFHAQSDPLALCSFVLNKNIKDLWWMNKRIVNYIRLILPDTKGTEVLPDARKTLELYFKIIKKILNHLFEALSKDSSVNPLEQFALKDFEIFQMQKTPVGDLLKQVIDVLSSQSSLLYWFFFLDKNSSESKYTSETCSFIKNLVTDELVQIFCLLSKVSSKKKQILPEVYSLKILQSINNLCQQSKKKGDVKADELSFIFRNLSDLVDTLDFIIIQKIITTFVQSKKNRVVYEDSLNISGETLMKLLNHLLTNSKDVDLEITNVNIIFHLLKSSKLLMGLFTRLLLLKPYYCLVCSAKTFKYFLTVEPPNYLNLVQILMKFNPNLDQVFVDWILEDGLTKDFLETYLEVCISWCQLQNVPLEGDKIVCLKKISKIYRKYLSKWMNQLGTEPEDSSHNTKCHKLLQEFTRLHVSGLKHFVTIESFKEIVDRKEVLTIEQLRCILLNVQRLENENSEMNDIYSTRLEICIKSFINSLNRKSDGVQTKQLEAYLLSLLDKYLKNVSTEQCDVLKATWSSFIQSSLRFCFTNPVLLQILVNVLPSMYCKKNKTNVSPTLKELHQMLIYHSEFMNIMMEGNSGVTKELLLDIILCIMEMEPECCVEAHLNIFFGAYGATLSLQDQKLLKIISLYEKSGINLNKFRPYLWGTKFMEVYAMNRDLQDHLKPSTILPMDKLQSLSTCYDPSFLLPMFSYILAPENQLECLLFIEKNCFNFCIIALSCYDDDLRAAAYHALFHFKGHLISNIRFYLRDQFLYVLRFLKNSVIKDNARIPFVTSLYLVRVCQVILNKGHDLYFSIIGLLTVKPFFDLYTVPEFSQMFNCSSLMHYRERKWMLFLLHDGLRGMTEHKIYQRRHVFKIIMSYANSSLCDGGIQEMVLRILMQACTEKTAILMTREYGILTWINSFISNVDPHSQLTVLITKLVDKIWHALQQKNKSQSNDKDFTLPKPFFTEMQILLLNLLDHFREESAGTAMKIFLPLFSSVMEHKKRIQSQEERTVSSTDKNHGDSEEKNDDSNGHDEEADKNPSQDVGLITQRDILLLLFQSRQLMQSTHIFQQALDILKLKGYNCSYLTDVPKKKMVSSTQDTTEETDMDDSSSVISETDELNNMDDVSEAEQIELTKSLINICLAWKPSVPITENAKLVLTQTLQLVISWLSHEVCHKGTIILLHDVLLWIDRILENCNSIIPDLLTSENSTISVRSFPENLLVFHGGIISMKVPDNINQMESRLELDSASSETIQKSQKLLAKLCKILTENVAIVNASVMEIGNVTLRTKGLNILQSAIHPKHGLVWTDGKSVYLAKFKIIKNQVQPEKSFKIKEFDFVNCVQWSSKSDSGTCYLSVSHKDGICIWKVEGEAPNLELKQIRKIYIEALPQGCLWNPHRELLCILSREQIRFFYRHGKIRGVYSIPPLESGKISCGAWSEDGLKLVVCVGSAILIYNWRSIDGVISEFDTNVWKIPELKSTVAAITSMQENLFACAAEVPLESLCKTKDMFVVPEPNKVNSHSNDNEKQMLETTNLNKLMNLRKTSECDVDNLSQLVVIRVKENMKDPEFLIRTSIKGINTPDLLHFQTLKQVLIVGSNIQTSLQLFNFAKDFKLIKLANVELETHSRPKGVCSLPPELSTNSSNGNMLIMLGKRSETNPSIFSTSTESKYELWLQCFSLDNAQTSTEIHQRPNKSERNKTNGHSEYPNNIAVVNSQQSSVSTSPVGSPANDLKEDKILLAKKLLHPVSPQLSSKCMIEELGESKKLKELEIERTDFASTKPNFVNPTCLSEWGSCNADLTAKNSHERSNGLRESASESGYSVSSPISPRSPSIVNGYDQNENQSLDYGYQHLEDKLQFQNNQIAELEKKIEELKREIDKSSCIFPTKYQPLKAPEIINVIHVIPSGISIKKTFLLDHGRLHMESVKQSFGLNTIELYIDGVPVIVSANIDGYIPLKFEPNSTLFISGVTSPAQEDSVSISSLASSAVLPQSPINESKPITDLTVTGALTSIKGKATSC</sequence>
<dbReference type="Pfam" id="PF16201">
    <property type="entry name" value="NopRA1"/>
    <property type="match status" value="1"/>
</dbReference>
<feature type="region of interest" description="Disordered" evidence="6">
    <location>
        <begin position="2368"/>
        <end position="2402"/>
    </location>
</feature>
<evidence type="ECO:0000256" key="6">
    <source>
        <dbReference type="SAM" id="MobiDB-lite"/>
    </source>
</evidence>
<organism evidence="9 10">
    <name type="scientific">Octopus vulgaris</name>
    <name type="common">Common octopus</name>
    <dbReference type="NCBI Taxonomy" id="6645"/>
    <lineage>
        <taxon>Eukaryota</taxon>
        <taxon>Metazoa</taxon>
        <taxon>Spiralia</taxon>
        <taxon>Lophotrochozoa</taxon>
        <taxon>Mollusca</taxon>
        <taxon>Cephalopoda</taxon>
        <taxon>Coleoidea</taxon>
        <taxon>Octopodiformes</taxon>
        <taxon>Octopoda</taxon>
        <taxon>Incirrata</taxon>
        <taxon>Octopodidae</taxon>
        <taxon>Octopus</taxon>
    </lineage>
</organism>
<evidence type="ECO:0000256" key="5">
    <source>
        <dbReference type="SAM" id="Coils"/>
    </source>
</evidence>
<dbReference type="PANTHER" id="PTHR13500">
    <property type="entry name" value="NUCLEOLAR PRERIBOSOMAL-ASSOCIATED PROTEIN 1"/>
    <property type="match status" value="1"/>
</dbReference>
<dbReference type="PANTHER" id="PTHR13500:SF0">
    <property type="entry name" value="NUCLEOLAR PRE-RIBOSOMAL-ASSOCIATED PROTEIN 1"/>
    <property type="match status" value="1"/>
</dbReference>
<dbReference type="InterPro" id="IPR028041">
    <property type="entry name" value="WDCP"/>
</dbReference>
<dbReference type="InterPro" id="IPR032436">
    <property type="entry name" value="URB1_C"/>
</dbReference>
<dbReference type="Pfam" id="PF11707">
    <property type="entry name" value="Npa1"/>
    <property type="match status" value="1"/>
</dbReference>
<accession>A0AA36APJ3</accession>
<dbReference type="GO" id="GO:0000463">
    <property type="term" value="P:maturation of LSU-rRNA from tricistronic rRNA transcript (SSU-rRNA, 5.8S rRNA, LSU-rRNA)"/>
    <property type="evidence" value="ECO:0007669"/>
    <property type="project" value="TreeGrafter"/>
</dbReference>
<feature type="region of interest" description="Disordered" evidence="6">
    <location>
        <begin position="2250"/>
        <end position="2272"/>
    </location>
</feature>
<dbReference type="GO" id="GO:0000466">
    <property type="term" value="P:maturation of 5.8S rRNA from tricistronic rRNA transcript (SSU-rRNA, 5.8S rRNA, LSU-rRNA)"/>
    <property type="evidence" value="ECO:0007669"/>
    <property type="project" value="TreeGrafter"/>
</dbReference>